<keyword evidence="3 11" id="KW-0004">4Fe-4S</keyword>
<evidence type="ECO:0000256" key="3">
    <source>
        <dbReference type="ARBA" id="ARBA00022485"/>
    </source>
</evidence>
<reference evidence="13 14" key="1">
    <citation type="submission" date="2024-09" db="EMBL/GenBank/DDBJ databases">
        <authorList>
            <person name="Sun Q."/>
            <person name="Mori K."/>
        </authorList>
    </citation>
    <scope>NUCLEOTIDE SEQUENCE [LARGE SCALE GENOMIC DNA]</scope>
    <source>
        <strain evidence="13 14">JCM 11411</strain>
    </source>
</reference>
<dbReference type="Proteomes" id="UP001589587">
    <property type="component" value="Unassembled WGS sequence"/>
</dbReference>
<dbReference type="HAMAP" id="MF_01479">
    <property type="entry name" value="WhiB"/>
    <property type="match status" value="1"/>
</dbReference>
<comment type="PTM">
    <text evidence="11">The Fe-S cluster can be nitrosylated by nitric oxide (NO).</text>
</comment>
<evidence type="ECO:0000256" key="7">
    <source>
        <dbReference type="ARBA" id="ARBA00023015"/>
    </source>
</evidence>
<dbReference type="InterPro" id="IPR003482">
    <property type="entry name" value="Whib"/>
</dbReference>
<keyword evidence="9 11" id="KW-1015">Disulfide bond</keyword>
<feature type="binding site" evidence="11">
    <location>
        <position position="27"/>
    </location>
    <ligand>
        <name>[4Fe-4S] cluster</name>
        <dbReference type="ChEBI" id="CHEBI:49883"/>
    </ligand>
</feature>
<proteinExistence type="inferred from homology"/>
<evidence type="ECO:0000313" key="14">
    <source>
        <dbReference type="Proteomes" id="UP001589587"/>
    </source>
</evidence>
<evidence type="ECO:0000256" key="10">
    <source>
        <dbReference type="ARBA" id="ARBA00023163"/>
    </source>
</evidence>
<dbReference type="RefSeq" id="WP_350490181.1">
    <property type="nucleotide sequence ID" value="NZ_JBHMAS010000034.1"/>
</dbReference>
<comment type="PTM">
    <text evidence="11">Upon Fe-S cluster removal intramolecular disulfide bonds are formed.</text>
</comment>
<dbReference type="EMBL" id="JBHMAS010000034">
    <property type="protein sequence ID" value="MFB9780943.1"/>
    <property type="molecule type" value="Genomic_DNA"/>
</dbReference>
<dbReference type="PANTHER" id="PTHR38839">
    <property type="entry name" value="TRANSCRIPTIONAL REGULATOR WHID-RELATED"/>
    <property type="match status" value="1"/>
</dbReference>
<feature type="binding site" evidence="11">
    <location>
        <position position="57"/>
    </location>
    <ligand>
        <name>[4Fe-4S] cluster</name>
        <dbReference type="ChEBI" id="CHEBI:49883"/>
    </ligand>
</feature>
<evidence type="ECO:0000256" key="5">
    <source>
        <dbReference type="ARBA" id="ARBA00023004"/>
    </source>
</evidence>
<protein>
    <recommendedName>
        <fullName evidence="11">Transcriptional regulator WhiB</fullName>
    </recommendedName>
</protein>
<comment type="function">
    <text evidence="11">Acts as a transcriptional regulator. Probably redox-responsive. The apo- but not holo-form probably binds DNA.</text>
</comment>
<organism evidence="13 14">
    <name type="scientific">Rhodococcus baikonurensis</name>
    <dbReference type="NCBI Taxonomy" id="172041"/>
    <lineage>
        <taxon>Bacteria</taxon>
        <taxon>Bacillati</taxon>
        <taxon>Actinomycetota</taxon>
        <taxon>Actinomycetes</taxon>
        <taxon>Mycobacteriales</taxon>
        <taxon>Nocardiaceae</taxon>
        <taxon>Rhodococcus</taxon>
        <taxon>Rhodococcus erythropolis group</taxon>
    </lineage>
</organism>
<dbReference type="PROSITE" id="PS51674">
    <property type="entry name" value="4FE4S_WBL"/>
    <property type="match status" value="1"/>
</dbReference>
<dbReference type="Pfam" id="PF02467">
    <property type="entry name" value="Whib"/>
    <property type="match status" value="1"/>
</dbReference>
<evidence type="ECO:0000256" key="9">
    <source>
        <dbReference type="ARBA" id="ARBA00023157"/>
    </source>
</evidence>
<comment type="caution">
    <text evidence="13">The sequence shown here is derived from an EMBL/GenBank/DDBJ whole genome shotgun (WGS) entry which is preliminary data.</text>
</comment>
<keyword evidence="7 11" id="KW-0805">Transcription regulation</keyword>
<evidence type="ECO:0000256" key="1">
    <source>
        <dbReference type="ARBA" id="ARBA00004496"/>
    </source>
</evidence>
<evidence type="ECO:0000256" key="11">
    <source>
        <dbReference type="HAMAP-Rule" id="MF_01479"/>
    </source>
</evidence>
<comment type="similarity">
    <text evidence="2 11">Belongs to the WhiB family.</text>
</comment>
<keyword evidence="6 11" id="KW-0411">Iron-sulfur</keyword>
<gene>
    <name evidence="11" type="primary">whiB</name>
    <name evidence="13" type="ORF">ACFFQ6_14705</name>
</gene>
<evidence type="ECO:0000259" key="12">
    <source>
        <dbReference type="PROSITE" id="PS51674"/>
    </source>
</evidence>
<name>A0ABV5XEP7_9NOCA</name>
<keyword evidence="14" id="KW-1185">Reference proteome</keyword>
<comment type="cofactor">
    <cofactor evidence="11">
        <name>[4Fe-4S] cluster</name>
        <dbReference type="ChEBI" id="CHEBI:49883"/>
    </cofactor>
    <text evidence="11">Binds 1 [4Fe-4S] cluster per subunit. Following nitrosylation of the [4Fe-4S] cluster binds 1 [4Fe-8(NO)] cluster per subunit.</text>
</comment>
<dbReference type="InterPro" id="IPR034768">
    <property type="entry name" value="4FE4S_WBL"/>
</dbReference>
<keyword evidence="4 11" id="KW-0479">Metal-binding</keyword>
<evidence type="ECO:0000256" key="6">
    <source>
        <dbReference type="ARBA" id="ARBA00023014"/>
    </source>
</evidence>
<evidence type="ECO:0000256" key="2">
    <source>
        <dbReference type="ARBA" id="ARBA00006597"/>
    </source>
</evidence>
<feature type="binding site" evidence="11">
    <location>
        <position position="60"/>
    </location>
    <ligand>
        <name>[4Fe-4S] cluster</name>
        <dbReference type="ChEBI" id="CHEBI:49883"/>
    </ligand>
</feature>
<keyword evidence="5 11" id="KW-0408">Iron</keyword>
<accession>A0ABV5XEP7</accession>
<evidence type="ECO:0000256" key="8">
    <source>
        <dbReference type="ARBA" id="ARBA00023125"/>
    </source>
</evidence>
<comment type="subcellular location">
    <subcellularLocation>
        <location evidence="1 11">Cytoplasm</location>
    </subcellularLocation>
</comment>
<keyword evidence="10 11" id="KW-0804">Transcription</keyword>
<evidence type="ECO:0000256" key="4">
    <source>
        <dbReference type="ARBA" id="ARBA00022723"/>
    </source>
</evidence>
<keyword evidence="11" id="KW-0963">Cytoplasm</keyword>
<feature type="binding site" evidence="11">
    <location>
        <position position="66"/>
    </location>
    <ligand>
        <name>[4Fe-4S] cluster</name>
        <dbReference type="ChEBI" id="CHEBI:49883"/>
    </ligand>
</feature>
<sequence length="93" mass="10124">MISAVRSAQSGKEVAAEPSCWQKYAACGGVEAAVFFSPEGERGNARSRRELQARRICQTCPVLGQCREYALGAGELYGTWGGMSEADRRRHAQ</sequence>
<evidence type="ECO:0000313" key="13">
    <source>
        <dbReference type="EMBL" id="MFB9780943.1"/>
    </source>
</evidence>
<keyword evidence="8 11" id="KW-0238">DNA-binding</keyword>
<feature type="domain" description="4Fe-4S Wbl-type" evidence="12">
    <location>
        <begin position="26"/>
        <end position="90"/>
    </location>
</feature>